<keyword evidence="4" id="KW-1185">Reference proteome</keyword>
<sequence>MLSTANLWPDDVEEQTMALECWQKACNEKDVNLDFTEEACLLITRCGSQLRGELKTKARPIVKTLFRLKAPVDDKDANKLRKFVHGCLKSTLYIYKNLMEEAGAYEHSIIQNVVNAMWFTNTRDKSILCFDYFAPRIPNMTIALIATVNIFEEWTSGEFTPIDFSKENYQKATMAYRALPAIQEELLSRARNHARAPGPQSDHAKPVFDEARLAKLARERAARRSNPHTTPTNNTPQQLA</sequence>
<dbReference type="Pfam" id="PF20149">
    <property type="entry name" value="DUF6532"/>
    <property type="match status" value="1"/>
</dbReference>
<proteinExistence type="predicted"/>
<reference evidence="3 4" key="1">
    <citation type="submission" date="2021-08" db="EMBL/GenBank/DDBJ databases">
        <title>Draft Genome Sequence of Phanerochaete sordida strain YK-624.</title>
        <authorList>
            <person name="Mori T."/>
            <person name="Dohra H."/>
            <person name="Suzuki T."/>
            <person name="Kawagishi H."/>
            <person name="Hirai H."/>
        </authorList>
    </citation>
    <scope>NUCLEOTIDE SEQUENCE [LARGE SCALE GENOMIC DNA]</scope>
    <source>
        <strain evidence="3 4">YK-624</strain>
    </source>
</reference>
<gene>
    <name evidence="3" type="ORF">PsYK624_164190</name>
</gene>
<feature type="domain" description="DUF6532" evidence="2">
    <location>
        <begin position="3"/>
        <end position="172"/>
    </location>
</feature>
<name>A0A9P3GT79_9APHY</name>
<feature type="region of interest" description="Disordered" evidence="1">
    <location>
        <begin position="216"/>
        <end position="240"/>
    </location>
</feature>
<evidence type="ECO:0000256" key="1">
    <source>
        <dbReference type="SAM" id="MobiDB-lite"/>
    </source>
</evidence>
<dbReference type="InterPro" id="IPR045341">
    <property type="entry name" value="DUF6532"/>
</dbReference>
<dbReference type="Proteomes" id="UP000703269">
    <property type="component" value="Unassembled WGS sequence"/>
</dbReference>
<dbReference type="EMBL" id="BPQB01000136">
    <property type="protein sequence ID" value="GJF00140.1"/>
    <property type="molecule type" value="Genomic_DNA"/>
</dbReference>
<feature type="compositionally biased region" description="Low complexity" evidence="1">
    <location>
        <begin position="227"/>
        <end position="240"/>
    </location>
</feature>
<evidence type="ECO:0000259" key="2">
    <source>
        <dbReference type="Pfam" id="PF20149"/>
    </source>
</evidence>
<comment type="caution">
    <text evidence="3">The sequence shown here is derived from an EMBL/GenBank/DDBJ whole genome shotgun (WGS) entry which is preliminary data.</text>
</comment>
<protein>
    <recommendedName>
        <fullName evidence="2">DUF6532 domain-containing protein</fullName>
    </recommendedName>
</protein>
<organism evidence="3 4">
    <name type="scientific">Phanerochaete sordida</name>
    <dbReference type="NCBI Taxonomy" id="48140"/>
    <lineage>
        <taxon>Eukaryota</taxon>
        <taxon>Fungi</taxon>
        <taxon>Dikarya</taxon>
        <taxon>Basidiomycota</taxon>
        <taxon>Agaricomycotina</taxon>
        <taxon>Agaricomycetes</taxon>
        <taxon>Polyporales</taxon>
        <taxon>Phanerochaetaceae</taxon>
        <taxon>Phanerochaete</taxon>
    </lineage>
</organism>
<evidence type="ECO:0000313" key="3">
    <source>
        <dbReference type="EMBL" id="GJF00140.1"/>
    </source>
</evidence>
<dbReference type="OrthoDB" id="3268553at2759"/>
<accession>A0A9P3GT79</accession>
<evidence type="ECO:0000313" key="4">
    <source>
        <dbReference type="Proteomes" id="UP000703269"/>
    </source>
</evidence>
<dbReference type="AlphaFoldDB" id="A0A9P3GT79"/>